<name>A0A8J2L091_9HEXA</name>
<accession>A0A8J2L091</accession>
<proteinExistence type="predicted"/>
<dbReference type="Proteomes" id="UP000708208">
    <property type="component" value="Unassembled WGS sequence"/>
</dbReference>
<reference evidence="1" key="1">
    <citation type="submission" date="2021-06" db="EMBL/GenBank/DDBJ databases">
        <authorList>
            <person name="Hodson N. C."/>
            <person name="Mongue J. A."/>
            <person name="Jaron S. K."/>
        </authorList>
    </citation>
    <scope>NUCLEOTIDE SEQUENCE</scope>
</reference>
<evidence type="ECO:0000313" key="2">
    <source>
        <dbReference type="Proteomes" id="UP000708208"/>
    </source>
</evidence>
<gene>
    <name evidence="1" type="ORF">AFUS01_LOCUS34258</name>
</gene>
<dbReference type="OrthoDB" id="6846267at2759"/>
<sequence>MYPFVKSPAGNFVGLALPSRLGKWYNEFRGIPYAETPRRFEDRSY</sequence>
<protein>
    <submittedName>
        <fullName evidence="1">Uncharacterized protein</fullName>
    </submittedName>
</protein>
<organism evidence="1 2">
    <name type="scientific">Allacma fusca</name>
    <dbReference type="NCBI Taxonomy" id="39272"/>
    <lineage>
        <taxon>Eukaryota</taxon>
        <taxon>Metazoa</taxon>
        <taxon>Ecdysozoa</taxon>
        <taxon>Arthropoda</taxon>
        <taxon>Hexapoda</taxon>
        <taxon>Collembola</taxon>
        <taxon>Symphypleona</taxon>
        <taxon>Sminthuridae</taxon>
        <taxon>Allacma</taxon>
    </lineage>
</organism>
<dbReference type="AlphaFoldDB" id="A0A8J2L091"/>
<evidence type="ECO:0000313" key="1">
    <source>
        <dbReference type="EMBL" id="CAG7824078.1"/>
    </source>
</evidence>
<keyword evidence="2" id="KW-1185">Reference proteome</keyword>
<dbReference type="EMBL" id="CAJVCH010531617">
    <property type="protein sequence ID" value="CAG7824078.1"/>
    <property type="molecule type" value="Genomic_DNA"/>
</dbReference>
<comment type="caution">
    <text evidence="1">The sequence shown here is derived from an EMBL/GenBank/DDBJ whole genome shotgun (WGS) entry which is preliminary data.</text>
</comment>